<dbReference type="InterPro" id="IPR015919">
    <property type="entry name" value="Cadherin-like_sf"/>
</dbReference>
<evidence type="ECO:0000256" key="7">
    <source>
        <dbReference type="ARBA" id="ARBA00022490"/>
    </source>
</evidence>
<comment type="function">
    <text evidence="19">The dystroglycan complex is involved in a number of processes including laminin and basement membrane assembly, sarcolemmal stability, cell survival, peripheral nerve myelination, nodal structure, cell migration, and epithelial polarization.</text>
</comment>
<dbReference type="GO" id="GO:0005654">
    <property type="term" value="C:nucleoplasm"/>
    <property type="evidence" value="ECO:0007669"/>
    <property type="project" value="UniProtKB-SubCell"/>
</dbReference>
<dbReference type="InterPro" id="IPR027468">
    <property type="entry name" value="Alpha-dystroglycan_domain_2"/>
</dbReference>
<dbReference type="OrthoDB" id="5990676at2759"/>
<dbReference type="Pfam" id="PF18424">
    <property type="entry name" value="a_DG1_N2"/>
    <property type="match status" value="1"/>
</dbReference>
<feature type="region of interest" description="Disordered" evidence="25">
    <location>
        <begin position="360"/>
        <end position="421"/>
    </location>
</feature>
<dbReference type="Gene3D" id="3.30.70.1040">
    <property type="entry name" value="Dystroglycan, domain 2"/>
    <property type="match status" value="1"/>
</dbReference>
<dbReference type="Proteomes" id="UP001152798">
    <property type="component" value="Chromosome 2"/>
</dbReference>
<dbReference type="AlphaFoldDB" id="A0A9P0H166"/>
<evidence type="ECO:0000256" key="12">
    <source>
        <dbReference type="ARBA" id="ARBA00022989"/>
    </source>
</evidence>
<comment type="function">
    <text evidence="20">Transmembrane protein that plays important roles in connecting the extracellular matrix to the cytoskeleton. Acts as a cell adhesion receptor in both muscle and non-muscle tissues. Receptor for both DMD and UTRN and, through these interactions, scaffolds axin to the cytoskeleton. Also functions in cell adhesion-mediated signaling and implicated in cell polarity.</text>
</comment>
<evidence type="ECO:0000256" key="20">
    <source>
        <dbReference type="ARBA" id="ARBA00024991"/>
    </source>
</evidence>
<evidence type="ECO:0000256" key="4">
    <source>
        <dbReference type="ARBA" id="ARBA00004251"/>
    </source>
</evidence>
<dbReference type="InterPro" id="IPR041631">
    <property type="entry name" value="Alpha_DG1_N2"/>
</dbReference>
<evidence type="ECO:0000256" key="25">
    <source>
        <dbReference type="SAM" id="MobiDB-lite"/>
    </source>
</evidence>
<dbReference type="GO" id="GO:0005856">
    <property type="term" value="C:cytoskeleton"/>
    <property type="evidence" value="ECO:0007669"/>
    <property type="project" value="UniProtKB-SubCell"/>
</dbReference>
<name>A0A9P0H166_NEZVI</name>
<keyword evidence="26" id="KW-0472">Membrane</keyword>
<evidence type="ECO:0000256" key="21">
    <source>
        <dbReference type="ARBA" id="ARBA00026224"/>
    </source>
</evidence>
<feature type="compositionally biased region" description="Basic and acidic residues" evidence="25">
    <location>
        <begin position="381"/>
        <end position="390"/>
    </location>
</feature>
<gene>
    <name evidence="29" type="ORF">NEZAVI_LOCUS4192</name>
</gene>
<evidence type="ECO:0000256" key="10">
    <source>
        <dbReference type="ARBA" id="ARBA00022692"/>
    </source>
</evidence>
<evidence type="ECO:0000256" key="8">
    <source>
        <dbReference type="ARBA" id="ARBA00022525"/>
    </source>
</evidence>
<feature type="transmembrane region" description="Helical" evidence="26">
    <location>
        <begin position="892"/>
        <end position="918"/>
    </location>
</feature>
<feature type="chain" id="PRO_5040271068" description="Dystroglycan 1" evidence="27">
    <location>
        <begin position="21"/>
        <end position="1026"/>
    </location>
</feature>
<keyword evidence="11 27" id="KW-0732">Signal</keyword>
<comment type="subcellular location">
    <subcellularLocation>
        <location evidence="1">Cell membrane</location>
        <location evidence="1">Sarcolemma</location>
    </subcellularLocation>
    <subcellularLocation>
        <location evidence="4">Cell membrane</location>
        <topology evidence="4">Single-pass type I membrane protein</topology>
    </subcellularLocation>
    <subcellularLocation>
        <location evidence="3">Cytoplasm</location>
        <location evidence="3">Cytoskeleton</location>
    </subcellularLocation>
    <subcellularLocation>
        <location evidence="5">Nucleus</location>
        <location evidence="5">Nucleoplasm</location>
    </subcellularLocation>
    <subcellularLocation>
        <location evidence="24">Postsynaptic cell membrane</location>
    </subcellularLocation>
    <subcellularLocation>
        <location evidence="2">Secreted</location>
        <location evidence="2">Extracellular space</location>
    </subcellularLocation>
</comment>
<evidence type="ECO:0000256" key="6">
    <source>
        <dbReference type="ARBA" id="ARBA00022475"/>
    </source>
</evidence>
<evidence type="ECO:0000256" key="22">
    <source>
        <dbReference type="ARBA" id="ARBA00030092"/>
    </source>
</evidence>
<evidence type="ECO:0000256" key="26">
    <source>
        <dbReference type="SAM" id="Phobius"/>
    </source>
</evidence>
<dbReference type="InterPro" id="IPR006644">
    <property type="entry name" value="Cadg"/>
</dbReference>
<keyword evidence="15" id="KW-0325">Glycoprotein</keyword>
<dbReference type="InterPro" id="IPR030398">
    <property type="entry name" value="SEA_DG_dom"/>
</dbReference>
<keyword evidence="12 26" id="KW-1133">Transmembrane helix</keyword>
<keyword evidence="8" id="KW-0964">Secreted</keyword>
<dbReference type="InterPro" id="IPR013783">
    <property type="entry name" value="Ig-like_fold"/>
</dbReference>
<dbReference type="GO" id="GO:0045211">
    <property type="term" value="C:postsynaptic membrane"/>
    <property type="evidence" value="ECO:0007669"/>
    <property type="project" value="UniProtKB-SubCell"/>
</dbReference>
<keyword evidence="17" id="KW-0539">Nucleus</keyword>
<keyword evidence="18" id="KW-0628">Postsynaptic cell membrane</keyword>
<dbReference type="PANTHER" id="PTHR21559:SF21">
    <property type="entry name" value="DYSTROGLYCAN 1"/>
    <property type="match status" value="1"/>
</dbReference>
<dbReference type="Pfam" id="PF05454">
    <property type="entry name" value="DAG1"/>
    <property type="match status" value="1"/>
</dbReference>
<proteinExistence type="predicted"/>
<dbReference type="EMBL" id="OV725078">
    <property type="protein sequence ID" value="CAH1393538.1"/>
    <property type="molecule type" value="Genomic_DNA"/>
</dbReference>
<evidence type="ECO:0000256" key="16">
    <source>
        <dbReference type="ARBA" id="ARBA00023212"/>
    </source>
</evidence>
<accession>A0A9P0H166</accession>
<dbReference type="PROSITE" id="PS51699">
    <property type="entry name" value="SEA_DG"/>
    <property type="match status" value="2"/>
</dbReference>
<feature type="domain" description="Peptidase S72" evidence="28">
    <location>
        <begin position="753"/>
        <end position="862"/>
    </location>
</feature>
<keyword evidence="7" id="KW-0963">Cytoplasm</keyword>
<evidence type="ECO:0000259" key="28">
    <source>
        <dbReference type="PROSITE" id="PS51699"/>
    </source>
</evidence>
<dbReference type="GO" id="GO:0007411">
    <property type="term" value="P:axon guidance"/>
    <property type="evidence" value="ECO:0007669"/>
    <property type="project" value="TreeGrafter"/>
</dbReference>
<evidence type="ECO:0000256" key="1">
    <source>
        <dbReference type="ARBA" id="ARBA00004135"/>
    </source>
</evidence>
<feature type="signal peptide" evidence="27">
    <location>
        <begin position="1"/>
        <end position="20"/>
    </location>
</feature>
<dbReference type="SUPFAM" id="SSF49313">
    <property type="entry name" value="Cadherin-like"/>
    <property type="match status" value="3"/>
</dbReference>
<dbReference type="PANTHER" id="PTHR21559">
    <property type="entry name" value="DYSTROGLYCAN-RELATED"/>
    <property type="match status" value="1"/>
</dbReference>
<evidence type="ECO:0000256" key="15">
    <source>
        <dbReference type="ARBA" id="ARBA00023180"/>
    </source>
</evidence>
<sequence>MNTTKLLSLLILSFSSVVLSEDDFHIEQFKSQHLQRLWGIPDTTTEIGHLFHYEIPKNAFYGNVARFKAYSDDGSLLPNWLIFREKTGVMEGVPTNEDLGEHYIMVKAFDEDFHGFVKDVFALEVLSKADFRHRINNNCNEKMLFSIILDADDEILTPLKRINLIKALSEHFKIIADSIYLASLKGKDKLLNSDILNAGPGDVKKIKLNSSSSLNFEVGCDDNIWSKYIVLLDEISTSSLNGSLAEILKEPVIGWKLWKEKKTFYRSKREINNLIQQIDGNEEFDTGIPDHRPVVQNFATPKFTPDPSETTTTEVTYHHHRHNHGLHPHSHNTAMDSNMMPTPTYIPNRPSSITLEEYERNNSPSVPYDEITSSSDIILEPEQKNDKDVTDSFTSSSPTPPLSNLPALEEPTPSSYDPKNSPPVIVHRLQKIAVTAGKVLRHKIPSDTFSDAEDGDTRKLKLKLRMGGSEIPPDYWIQLDEQLQELYALPLEDHISKWTFDLIAYDSGGLMVEDNIEVRVQDHKGRRAVNHAITMELLTVPSGISLDWELKLLDAIRKKLDDQDTSNITVLDVSTSQPYSFTWSNDSLPRNECPLSEINFLFKTLTNDGGLKNSEVFPGLSIGNISYIGKGLCESKPPDVSSKNNSAPIARNPVDYLNATVGQLLVFTVPSDSFFDHQDGNSRNLNLSLEMKDGKQIPDNNWLQFDAKNQEFYGIPMSPDVGQREYLLICQDKGGLVARDGLVVIVHPAPRVMYNVEFSMKLGLNYKKFIESPSLQRSFVEKLARLFGDPDTSAVVLSGFSPGSTIITWHNKTLPTNICPDNKIKQLRQIILGDDERLTTNVARVMGEEFPVQSARLTPTGLCQGALIEIPAGGGEILTNNDVTAVSHNEHFIIGLIVPAVVITVMLLCAGIIACILYRRRRTGKMSVGDEDERQTFRSKGIPVIFQDELDERPEPTNKSPVIMKEEKPPLPPPEYQRGPPLATTALLSDTEDSPYQPPPPFTASRDSARPKPTPTYRMPPPYVPP</sequence>
<keyword evidence="30" id="KW-1185">Reference proteome</keyword>
<dbReference type="CDD" id="cd11303">
    <property type="entry name" value="Dystroglycan_repeat"/>
    <property type="match status" value="1"/>
</dbReference>
<evidence type="ECO:0000256" key="18">
    <source>
        <dbReference type="ARBA" id="ARBA00023257"/>
    </source>
</evidence>
<evidence type="ECO:0000256" key="13">
    <source>
        <dbReference type="ARBA" id="ARBA00023018"/>
    </source>
</evidence>
<evidence type="ECO:0000256" key="24">
    <source>
        <dbReference type="ARBA" id="ARBA00034100"/>
    </source>
</evidence>
<evidence type="ECO:0000256" key="5">
    <source>
        <dbReference type="ARBA" id="ARBA00004642"/>
    </source>
</evidence>
<evidence type="ECO:0000256" key="17">
    <source>
        <dbReference type="ARBA" id="ARBA00023242"/>
    </source>
</evidence>
<keyword evidence="9" id="KW-0597">Phosphoprotein</keyword>
<feature type="region of interest" description="Disordered" evidence="25">
    <location>
        <begin position="939"/>
        <end position="1026"/>
    </location>
</feature>
<evidence type="ECO:0000313" key="29">
    <source>
        <dbReference type="EMBL" id="CAH1393538.1"/>
    </source>
</evidence>
<protein>
    <recommendedName>
        <fullName evidence="21">Dystroglycan 1</fullName>
    </recommendedName>
    <alternativeName>
        <fullName evidence="23">Dystroglycan</fullName>
    </alternativeName>
    <alternativeName>
        <fullName evidence="22">Dystrophin-associated glycoprotein 1</fullName>
    </alternativeName>
</protein>
<keyword evidence="6" id="KW-1003">Cell membrane</keyword>
<feature type="compositionally biased region" description="Pro residues" evidence="25">
    <location>
        <begin position="1012"/>
        <end position="1026"/>
    </location>
</feature>
<dbReference type="SUPFAM" id="SSF111006">
    <property type="entry name" value="Dystroglycan, domain 2"/>
    <property type="match status" value="1"/>
</dbReference>
<dbReference type="InterPro" id="IPR008465">
    <property type="entry name" value="DAG1_C"/>
</dbReference>
<reference evidence="29" key="1">
    <citation type="submission" date="2022-01" db="EMBL/GenBank/DDBJ databases">
        <authorList>
            <person name="King R."/>
        </authorList>
    </citation>
    <scope>NUCLEOTIDE SEQUENCE</scope>
</reference>
<evidence type="ECO:0000256" key="27">
    <source>
        <dbReference type="SAM" id="SignalP"/>
    </source>
</evidence>
<feature type="compositionally biased region" description="Polar residues" evidence="25">
    <location>
        <begin position="361"/>
        <end position="376"/>
    </location>
</feature>
<feature type="domain" description="Peptidase S72" evidence="28">
    <location>
        <begin position="526"/>
        <end position="632"/>
    </location>
</feature>
<dbReference type="GO" id="GO:0002009">
    <property type="term" value="P:morphogenesis of an epithelium"/>
    <property type="evidence" value="ECO:0007669"/>
    <property type="project" value="TreeGrafter"/>
</dbReference>
<keyword evidence="14" id="KW-1015">Disulfide bond</keyword>
<evidence type="ECO:0000256" key="2">
    <source>
        <dbReference type="ARBA" id="ARBA00004239"/>
    </source>
</evidence>
<organism evidence="29 30">
    <name type="scientific">Nezara viridula</name>
    <name type="common">Southern green stink bug</name>
    <name type="synonym">Cimex viridulus</name>
    <dbReference type="NCBI Taxonomy" id="85310"/>
    <lineage>
        <taxon>Eukaryota</taxon>
        <taxon>Metazoa</taxon>
        <taxon>Ecdysozoa</taxon>
        <taxon>Arthropoda</taxon>
        <taxon>Hexapoda</taxon>
        <taxon>Insecta</taxon>
        <taxon>Pterygota</taxon>
        <taxon>Neoptera</taxon>
        <taxon>Paraneoptera</taxon>
        <taxon>Hemiptera</taxon>
        <taxon>Heteroptera</taxon>
        <taxon>Panheteroptera</taxon>
        <taxon>Pentatomomorpha</taxon>
        <taxon>Pentatomoidea</taxon>
        <taxon>Pentatomidae</taxon>
        <taxon>Pentatominae</taxon>
        <taxon>Nezara</taxon>
    </lineage>
</organism>
<evidence type="ECO:0000256" key="23">
    <source>
        <dbReference type="ARBA" id="ARBA00031034"/>
    </source>
</evidence>
<evidence type="ECO:0000256" key="11">
    <source>
        <dbReference type="ARBA" id="ARBA00022729"/>
    </source>
</evidence>
<dbReference type="SMART" id="SM00736">
    <property type="entry name" value="CADG"/>
    <property type="match status" value="3"/>
</dbReference>
<evidence type="ECO:0000256" key="14">
    <source>
        <dbReference type="ARBA" id="ARBA00023157"/>
    </source>
</evidence>
<dbReference type="GO" id="GO:0005509">
    <property type="term" value="F:calcium ion binding"/>
    <property type="evidence" value="ECO:0007669"/>
    <property type="project" value="InterPro"/>
</dbReference>
<keyword evidence="10 26" id="KW-0812">Transmembrane</keyword>
<dbReference type="GO" id="GO:0042383">
    <property type="term" value="C:sarcolemma"/>
    <property type="evidence" value="ECO:0007669"/>
    <property type="project" value="UniProtKB-SubCell"/>
</dbReference>
<dbReference type="GO" id="GO:0005576">
    <property type="term" value="C:extracellular region"/>
    <property type="evidence" value="ECO:0007669"/>
    <property type="project" value="UniProtKB-SubCell"/>
</dbReference>
<dbReference type="Gene3D" id="2.60.40.10">
    <property type="entry name" value="Immunoglobulins"/>
    <property type="match status" value="3"/>
</dbReference>
<dbReference type="GO" id="GO:0016011">
    <property type="term" value="C:dystroglycan complex"/>
    <property type="evidence" value="ECO:0007669"/>
    <property type="project" value="TreeGrafter"/>
</dbReference>
<evidence type="ECO:0000256" key="9">
    <source>
        <dbReference type="ARBA" id="ARBA00022553"/>
    </source>
</evidence>
<evidence type="ECO:0000313" key="30">
    <source>
        <dbReference type="Proteomes" id="UP001152798"/>
    </source>
</evidence>
<keyword evidence="16" id="KW-0206">Cytoskeleton</keyword>
<evidence type="ECO:0000256" key="3">
    <source>
        <dbReference type="ARBA" id="ARBA00004245"/>
    </source>
</evidence>
<keyword evidence="13" id="KW-0770">Synapse</keyword>
<dbReference type="GO" id="GO:0043236">
    <property type="term" value="F:laminin binding"/>
    <property type="evidence" value="ECO:0007669"/>
    <property type="project" value="TreeGrafter"/>
</dbReference>
<dbReference type="GO" id="GO:0021675">
    <property type="term" value="P:nerve development"/>
    <property type="evidence" value="ECO:0007669"/>
    <property type="project" value="TreeGrafter"/>
</dbReference>
<evidence type="ECO:0000256" key="19">
    <source>
        <dbReference type="ARBA" id="ARBA00023567"/>
    </source>
</evidence>